<dbReference type="Gene3D" id="1.10.10.60">
    <property type="entry name" value="Homeodomain-like"/>
    <property type="match status" value="1"/>
</dbReference>
<dbReference type="Gene3D" id="1.10.8.60">
    <property type="match status" value="1"/>
</dbReference>
<dbReference type="InterPro" id="IPR025662">
    <property type="entry name" value="Sigma_54_int_dom_ATP-bd_1"/>
</dbReference>
<dbReference type="GO" id="GO:0006355">
    <property type="term" value="P:regulation of DNA-templated transcription"/>
    <property type="evidence" value="ECO:0007669"/>
    <property type="project" value="InterPro"/>
</dbReference>
<evidence type="ECO:0000256" key="2">
    <source>
        <dbReference type="ARBA" id="ARBA00022840"/>
    </source>
</evidence>
<keyword evidence="5" id="KW-0804">Transcription</keyword>
<proteinExistence type="predicted"/>
<keyword evidence="8" id="KW-1185">Reference proteome</keyword>
<name>A0A128F7E0_9GAMM</name>
<dbReference type="PRINTS" id="PR01590">
    <property type="entry name" value="HTHFIS"/>
</dbReference>
<dbReference type="InterPro" id="IPR025943">
    <property type="entry name" value="Sigma_54_int_dom_ATP-bd_2"/>
</dbReference>
<dbReference type="RefSeq" id="WP_062709579.1">
    <property type="nucleotide sequence ID" value="NZ_CAWRCI010000019.1"/>
</dbReference>
<dbReference type="InterPro" id="IPR002197">
    <property type="entry name" value="HTH_Fis"/>
</dbReference>
<dbReference type="FunFam" id="3.40.50.300:FF:000006">
    <property type="entry name" value="DNA-binding transcriptional regulator NtrC"/>
    <property type="match status" value="1"/>
</dbReference>
<dbReference type="EMBL" id="FIZY01000019">
    <property type="protein sequence ID" value="CZF82699.1"/>
    <property type="molecule type" value="Genomic_DNA"/>
</dbReference>
<keyword evidence="2" id="KW-0067">ATP-binding</keyword>
<dbReference type="CDD" id="cd00009">
    <property type="entry name" value="AAA"/>
    <property type="match status" value="1"/>
</dbReference>
<dbReference type="SUPFAM" id="SSF52540">
    <property type="entry name" value="P-loop containing nucleoside triphosphate hydrolases"/>
    <property type="match status" value="1"/>
</dbReference>
<dbReference type="InterPro" id="IPR027417">
    <property type="entry name" value="P-loop_NTPase"/>
</dbReference>
<keyword evidence="3" id="KW-0805">Transcription regulation</keyword>
<dbReference type="Gene3D" id="3.40.50.300">
    <property type="entry name" value="P-loop containing nucleotide triphosphate hydrolases"/>
    <property type="match status" value="1"/>
</dbReference>
<feature type="domain" description="Sigma-54 factor interaction" evidence="6">
    <location>
        <begin position="193"/>
        <end position="422"/>
    </location>
</feature>
<evidence type="ECO:0000256" key="3">
    <source>
        <dbReference type="ARBA" id="ARBA00023015"/>
    </source>
</evidence>
<dbReference type="Pfam" id="PF00158">
    <property type="entry name" value="Sigma54_activat"/>
    <property type="match status" value="1"/>
</dbReference>
<dbReference type="PROSITE" id="PS00688">
    <property type="entry name" value="SIGMA54_INTERACT_3"/>
    <property type="match status" value="1"/>
</dbReference>
<gene>
    <name evidence="7" type="primary">zraR_2</name>
    <name evidence="7" type="ORF">GMA8713_02329</name>
</gene>
<evidence type="ECO:0000256" key="4">
    <source>
        <dbReference type="ARBA" id="ARBA00023125"/>
    </source>
</evidence>
<dbReference type="InterPro" id="IPR009057">
    <property type="entry name" value="Homeodomain-like_sf"/>
</dbReference>
<evidence type="ECO:0000259" key="6">
    <source>
        <dbReference type="PROSITE" id="PS50045"/>
    </source>
</evidence>
<dbReference type="InterPro" id="IPR025944">
    <property type="entry name" value="Sigma_54_int_dom_CS"/>
</dbReference>
<dbReference type="InterPro" id="IPR058031">
    <property type="entry name" value="AAA_lid_NorR"/>
</dbReference>
<reference evidence="8" key="1">
    <citation type="submission" date="2016-02" db="EMBL/GenBank/DDBJ databases">
        <authorList>
            <person name="Rodrigo-Torres Lidia"/>
            <person name="Arahal R.David."/>
        </authorList>
    </citation>
    <scope>NUCLEOTIDE SEQUENCE [LARGE SCALE GENOMIC DNA]</scope>
    <source>
        <strain evidence="8">CECT 8713</strain>
    </source>
</reference>
<protein>
    <submittedName>
        <fullName evidence="7">Transcriptional regulatory protein ZraR</fullName>
    </submittedName>
</protein>
<evidence type="ECO:0000256" key="5">
    <source>
        <dbReference type="ARBA" id="ARBA00023163"/>
    </source>
</evidence>
<dbReference type="SMART" id="SM00382">
    <property type="entry name" value="AAA"/>
    <property type="match status" value="1"/>
</dbReference>
<dbReference type="Pfam" id="PF25601">
    <property type="entry name" value="AAA_lid_14"/>
    <property type="match status" value="1"/>
</dbReference>
<keyword evidence="1" id="KW-0547">Nucleotide-binding</keyword>
<evidence type="ECO:0000313" key="8">
    <source>
        <dbReference type="Proteomes" id="UP000073601"/>
    </source>
</evidence>
<dbReference type="GO" id="GO:0043565">
    <property type="term" value="F:sequence-specific DNA binding"/>
    <property type="evidence" value="ECO:0007669"/>
    <property type="project" value="InterPro"/>
</dbReference>
<evidence type="ECO:0000256" key="1">
    <source>
        <dbReference type="ARBA" id="ARBA00022741"/>
    </source>
</evidence>
<dbReference type="InterPro" id="IPR003593">
    <property type="entry name" value="AAA+_ATPase"/>
</dbReference>
<sequence>MADWLSLAATLSGIRDQQTLTDTFVDALKSNLQISNVWVMLPCQQGRKLCAKDNDQHFEWEVDDFGHPFAHVFQSSSAMLLDPTKLNYWQENTVFVELMNHRKRGESVLVMPLPPGARKTKAILTITGSSHQLSSLLADPQWQSICEIFINQSQIIQDLGEEHRQISALSSSIKRIRNDEQKREQAYELKNVLIGGSRLMQEMREKVVTVAQSSLNVLICGDTGTGKELVARAVHELSDRSERPFIAINCAAIPENLLESELFGHAKGAFSGADRAKQGLIADAQGGTLFLDEIGDMPLALQAKLLRVLETRTYRPVGASSEVNADFRLVAATHVAMEQKAEEGSFRRDLYYRLNQFPVFMPELKIRKEDIPELCKHFIAEYNNQEGVHIAGIRYAALDLLNRHNFPGNVRELRNLIEYACALTANGEEITPSSFSGRVLQQTSPVAANSDDVNSESYIGVDIDDINNLKAAVQNFESSVIRYRLSSYGGDRSKAAESLGLPKRTLAHKCLKMEID</sequence>
<dbReference type="InterPro" id="IPR002078">
    <property type="entry name" value="Sigma_54_int"/>
</dbReference>
<evidence type="ECO:0000313" key="7">
    <source>
        <dbReference type="EMBL" id="CZF82699.1"/>
    </source>
</evidence>
<dbReference type="PROSITE" id="PS00675">
    <property type="entry name" value="SIGMA54_INTERACT_1"/>
    <property type="match status" value="1"/>
</dbReference>
<dbReference type="OrthoDB" id="9804019at2"/>
<dbReference type="GO" id="GO:0005524">
    <property type="term" value="F:ATP binding"/>
    <property type="evidence" value="ECO:0007669"/>
    <property type="project" value="UniProtKB-KW"/>
</dbReference>
<accession>A0A128F7E0</accession>
<dbReference type="PROSITE" id="PS00676">
    <property type="entry name" value="SIGMA54_INTERACT_2"/>
    <property type="match status" value="1"/>
</dbReference>
<dbReference type="SUPFAM" id="SSF46689">
    <property type="entry name" value="Homeodomain-like"/>
    <property type="match status" value="1"/>
</dbReference>
<organism evidence="7 8">
    <name type="scientific">Grimontia marina</name>
    <dbReference type="NCBI Taxonomy" id="646534"/>
    <lineage>
        <taxon>Bacteria</taxon>
        <taxon>Pseudomonadati</taxon>
        <taxon>Pseudomonadota</taxon>
        <taxon>Gammaproteobacteria</taxon>
        <taxon>Vibrionales</taxon>
        <taxon>Vibrionaceae</taxon>
        <taxon>Grimontia</taxon>
    </lineage>
</organism>
<dbReference type="PANTHER" id="PTHR32071">
    <property type="entry name" value="TRANSCRIPTIONAL REGULATORY PROTEIN"/>
    <property type="match status" value="1"/>
</dbReference>
<keyword evidence="4" id="KW-0238">DNA-binding</keyword>
<dbReference type="PANTHER" id="PTHR32071:SF117">
    <property type="entry name" value="PTS-DEPENDENT DIHYDROXYACETONE KINASE OPERON REGULATORY PROTEIN-RELATED"/>
    <property type="match status" value="1"/>
</dbReference>
<dbReference type="Proteomes" id="UP000073601">
    <property type="component" value="Unassembled WGS sequence"/>
</dbReference>
<dbReference type="PROSITE" id="PS50045">
    <property type="entry name" value="SIGMA54_INTERACT_4"/>
    <property type="match status" value="1"/>
</dbReference>
<dbReference type="AlphaFoldDB" id="A0A128F7E0"/>